<dbReference type="GeneID" id="17261452"/>
<feature type="compositionally biased region" description="Low complexity" evidence="1">
    <location>
        <begin position="7"/>
        <end position="18"/>
    </location>
</feature>
<feature type="compositionally biased region" description="Basic and acidic residues" evidence="1">
    <location>
        <begin position="19"/>
        <end position="33"/>
    </location>
</feature>
<evidence type="ECO:0000259" key="2">
    <source>
        <dbReference type="PROSITE" id="PS50106"/>
    </source>
</evidence>
<sequence>MTDSVVAAKAEALAAGSAERSELAASESDRWDTSARANARRWLQSKDRGPLGLSLHSLPCGGVAVGSSARSAVVRPGDTITEVNGVPVMSVEQAAAALHAVAPGGDIVIALIRLEGTKRPSSDHLREDRICL</sequence>
<dbReference type="AlphaFoldDB" id="A0A0D3IVM1"/>
<dbReference type="Gene3D" id="2.30.42.10">
    <property type="match status" value="1"/>
</dbReference>
<reference evidence="3" key="2">
    <citation type="submission" date="2024-10" db="UniProtKB">
        <authorList>
            <consortium name="EnsemblProtists"/>
        </authorList>
    </citation>
    <scope>IDENTIFICATION</scope>
</reference>
<keyword evidence="4" id="KW-1185">Reference proteome</keyword>
<dbReference type="PROSITE" id="PS50106">
    <property type="entry name" value="PDZ"/>
    <property type="match status" value="1"/>
</dbReference>
<dbReference type="EnsemblProtists" id="EOD15306">
    <property type="protein sequence ID" value="EOD15306"/>
    <property type="gene ID" value="EMIHUDRAFT_211455"/>
</dbReference>
<dbReference type="RefSeq" id="XP_005767735.1">
    <property type="nucleotide sequence ID" value="XM_005767678.1"/>
</dbReference>
<dbReference type="HOGENOM" id="CLU_1921048_0_0_1"/>
<dbReference type="Pfam" id="PF17820">
    <property type="entry name" value="PDZ_6"/>
    <property type="match status" value="1"/>
</dbReference>
<evidence type="ECO:0000313" key="4">
    <source>
        <dbReference type="Proteomes" id="UP000013827"/>
    </source>
</evidence>
<dbReference type="InterPro" id="IPR001478">
    <property type="entry name" value="PDZ"/>
</dbReference>
<evidence type="ECO:0000256" key="1">
    <source>
        <dbReference type="SAM" id="MobiDB-lite"/>
    </source>
</evidence>
<dbReference type="Proteomes" id="UP000013827">
    <property type="component" value="Unassembled WGS sequence"/>
</dbReference>
<protein>
    <recommendedName>
        <fullName evidence="2">PDZ domain-containing protein</fullName>
    </recommendedName>
</protein>
<organism evidence="3 4">
    <name type="scientific">Emiliania huxleyi (strain CCMP1516)</name>
    <dbReference type="NCBI Taxonomy" id="280463"/>
    <lineage>
        <taxon>Eukaryota</taxon>
        <taxon>Haptista</taxon>
        <taxon>Haptophyta</taxon>
        <taxon>Prymnesiophyceae</taxon>
        <taxon>Isochrysidales</taxon>
        <taxon>Noelaerhabdaceae</taxon>
        <taxon>Emiliania</taxon>
    </lineage>
</organism>
<dbReference type="SUPFAM" id="SSF50156">
    <property type="entry name" value="PDZ domain-like"/>
    <property type="match status" value="1"/>
</dbReference>
<reference evidence="4" key="1">
    <citation type="journal article" date="2013" name="Nature">
        <title>Pan genome of the phytoplankton Emiliania underpins its global distribution.</title>
        <authorList>
            <person name="Read B.A."/>
            <person name="Kegel J."/>
            <person name="Klute M.J."/>
            <person name="Kuo A."/>
            <person name="Lefebvre S.C."/>
            <person name="Maumus F."/>
            <person name="Mayer C."/>
            <person name="Miller J."/>
            <person name="Monier A."/>
            <person name="Salamov A."/>
            <person name="Young J."/>
            <person name="Aguilar M."/>
            <person name="Claverie J.M."/>
            <person name="Frickenhaus S."/>
            <person name="Gonzalez K."/>
            <person name="Herman E.K."/>
            <person name="Lin Y.C."/>
            <person name="Napier J."/>
            <person name="Ogata H."/>
            <person name="Sarno A.F."/>
            <person name="Shmutz J."/>
            <person name="Schroeder D."/>
            <person name="de Vargas C."/>
            <person name="Verret F."/>
            <person name="von Dassow P."/>
            <person name="Valentin K."/>
            <person name="Van de Peer Y."/>
            <person name="Wheeler G."/>
            <person name="Dacks J.B."/>
            <person name="Delwiche C.F."/>
            <person name="Dyhrman S.T."/>
            <person name="Glockner G."/>
            <person name="John U."/>
            <person name="Richards T."/>
            <person name="Worden A.Z."/>
            <person name="Zhang X."/>
            <person name="Grigoriev I.V."/>
            <person name="Allen A.E."/>
            <person name="Bidle K."/>
            <person name="Borodovsky M."/>
            <person name="Bowler C."/>
            <person name="Brownlee C."/>
            <person name="Cock J.M."/>
            <person name="Elias M."/>
            <person name="Gladyshev V.N."/>
            <person name="Groth M."/>
            <person name="Guda C."/>
            <person name="Hadaegh A."/>
            <person name="Iglesias-Rodriguez M.D."/>
            <person name="Jenkins J."/>
            <person name="Jones B.M."/>
            <person name="Lawson T."/>
            <person name="Leese F."/>
            <person name="Lindquist E."/>
            <person name="Lobanov A."/>
            <person name="Lomsadze A."/>
            <person name="Malik S.B."/>
            <person name="Marsh M.E."/>
            <person name="Mackinder L."/>
            <person name="Mock T."/>
            <person name="Mueller-Roeber B."/>
            <person name="Pagarete A."/>
            <person name="Parker M."/>
            <person name="Probert I."/>
            <person name="Quesneville H."/>
            <person name="Raines C."/>
            <person name="Rensing S.A."/>
            <person name="Riano-Pachon D.M."/>
            <person name="Richier S."/>
            <person name="Rokitta S."/>
            <person name="Shiraiwa Y."/>
            <person name="Soanes D.M."/>
            <person name="van der Giezen M."/>
            <person name="Wahlund T.M."/>
            <person name="Williams B."/>
            <person name="Wilson W."/>
            <person name="Wolfe G."/>
            <person name="Wurch L.L."/>
        </authorList>
    </citation>
    <scope>NUCLEOTIDE SEQUENCE</scope>
</reference>
<evidence type="ECO:0000313" key="3">
    <source>
        <dbReference type="EnsemblProtists" id="EOD15306"/>
    </source>
</evidence>
<dbReference type="KEGG" id="ehx:EMIHUDRAFT_211455"/>
<feature type="domain" description="PDZ" evidence="2">
    <location>
        <begin position="43"/>
        <end position="115"/>
    </location>
</feature>
<dbReference type="InterPro" id="IPR041489">
    <property type="entry name" value="PDZ_6"/>
</dbReference>
<dbReference type="PaxDb" id="2903-EOD15306"/>
<accession>A0A0D3IVM1</accession>
<proteinExistence type="predicted"/>
<dbReference type="InterPro" id="IPR036034">
    <property type="entry name" value="PDZ_sf"/>
</dbReference>
<name>A0A0D3IVM1_EMIH1</name>
<feature type="region of interest" description="Disordered" evidence="1">
    <location>
        <begin position="1"/>
        <end position="34"/>
    </location>
</feature>